<feature type="region of interest" description="Disordered" evidence="14">
    <location>
        <begin position="592"/>
        <end position="647"/>
    </location>
</feature>
<feature type="compositionally biased region" description="Low complexity" evidence="14">
    <location>
        <begin position="435"/>
        <end position="444"/>
    </location>
</feature>
<evidence type="ECO:0000256" key="2">
    <source>
        <dbReference type="ARBA" id="ARBA00004589"/>
    </source>
</evidence>
<feature type="transmembrane region" description="Helical" evidence="15">
    <location>
        <begin position="239"/>
        <end position="261"/>
    </location>
</feature>
<keyword evidence="5" id="KW-0964">Secreted</keyword>
<feature type="domain" description="Rhodopsin" evidence="18">
    <location>
        <begin position="146"/>
        <end position="392"/>
    </location>
</feature>
<evidence type="ECO:0000313" key="19">
    <source>
        <dbReference type="EMBL" id="EAQ71298.1"/>
    </source>
</evidence>
<keyword evidence="11" id="KW-1015">Disulfide bond</keyword>
<proteinExistence type="inferred from homology"/>
<feature type="compositionally biased region" description="Polar residues" evidence="14">
    <location>
        <begin position="638"/>
        <end position="647"/>
    </location>
</feature>
<evidence type="ECO:0000256" key="12">
    <source>
        <dbReference type="ARBA" id="ARBA00023288"/>
    </source>
</evidence>
<evidence type="ECO:0000256" key="15">
    <source>
        <dbReference type="SAM" id="Phobius"/>
    </source>
</evidence>
<dbReference type="Pfam" id="PF20684">
    <property type="entry name" value="Fung_rhodopsin"/>
    <property type="match status" value="1"/>
</dbReference>
<organism evidence="19">
    <name type="scientific">Pyricularia oryzae (strain 70-15 / ATCC MYA-4617 / FGSC 8958)</name>
    <name type="common">Rice blast fungus</name>
    <name type="synonym">Magnaporthe oryzae</name>
    <dbReference type="NCBI Taxonomy" id="242507"/>
    <lineage>
        <taxon>Eukaryota</taxon>
        <taxon>Fungi</taxon>
        <taxon>Dikarya</taxon>
        <taxon>Ascomycota</taxon>
        <taxon>Pezizomycotina</taxon>
        <taxon>Sordariomycetes</taxon>
        <taxon>Sordariomycetidae</taxon>
        <taxon>Magnaporthales</taxon>
        <taxon>Pyriculariaceae</taxon>
        <taxon>Pyricularia</taxon>
    </lineage>
</organism>
<dbReference type="AlphaFoldDB" id="Q2KFI0"/>
<dbReference type="PANTHER" id="PTHR33048">
    <property type="entry name" value="PTH11-LIKE INTEGRAL MEMBRANE PROTEIN (AFU_ORTHOLOGUE AFUA_5G11245)"/>
    <property type="match status" value="1"/>
</dbReference>
<dbReference type="GO" id="GO:0098552">
    <property type="term" value="C:side of membrane"/>
    <property type="evidence" value="ECO:0007669"/>
    <property type="project" value="UniProtKB-KW"/>
</dbReference>
<evidence type="ECO:0000256" key="3">
    <source>
        <dbReference type="ARBA" id="ARBA00004613"/>
    </source>
</evidence>
<dbReference type="GO" id="GO:0005576">
    <property type="term" value="C:extracellular region"/>
    <property type="evidence" value="ECO:0007669"/>
    <property type="project" value="UniProtKB-SubCell"/>
</dbReference>
<feature type="transmembrane region" description="Helical" evidence="15">
    <location>
        <begin position="151"/>
        <end position="171"/>
    </location>
</feature>
<evidence type="ECO:0000256" key="5">
    <source>
        <dbReference type="ARBA" id="ARBA00022525"/>
    </source>
</evidence>
<comment type="similarity">
    <text evidence="4">Belongs to the RBT5 family.</text>
</comment>
<keyword evidence="9 15" id="KW-1133">Transmembrane helix</keyword>
<feature type="transmembrane region" description="Helical" evidence="15">
    <location>
        <begin position="369"/>
        <end position="392"/>
    </location>
</feature>
<evidence type="ECO:0000256" key="13">
    <source>
        <dbReference type="ARBA" id="ARBA00038359"/>
    </source>
</evidence>
<feature type="chain" id="PRO_5004211739" evidence="16">
    <location>
        <begin position="23"/>
        <end position="647"/>
    </location>
</feature>
<evidence type="ECO:0000256" key="1">
    <source>
        <dbReference type="ARBA" id="ARBA00004141"/>
    </source>
</evidence>
<feature type="compositionally biased region" description="Polar residues" evidence="14">
    <location>
        <begin position="613"/>
        <end position="630"/>
    </location>
</feature>
<evidence type="ECO:0000259" key="17">
    <source>
        <dbReference type="Pfam" id="PF05730"/>
    </source>
</evidence>
<evidence type="ECO:0000256" key="7">
    <source>
        <dbReference type="ARBA" id="ARBA00022692"/>
    </source>
</evidence>
<evidence type="ECO:0000256" key="9">
    <source>
        <dbReference type="ARBA" id="ARBA00022989"/>
    </source>
</evidence>
<keyword evidence="8 16" id="KW-0732">Signal</keyword>
<reference evidence="19" key="1">
    <citation type="submission" date="2005-01" db="EMBL/GenBank/DDBJ databases">
        <title>The sequence of Magnaporthe grisea chromosome 7.</title>
        <authorList>
            <person name="Thon M.R."/>
            <person name="Pan H."/>
            <person name="Diener A."/>
            <person name="Papalas J."/>
            <person name="Taro A."/>
            <person name="Mitchell T."/>
            <person name="Dean R.A."/>
        </authorList>
    </citation>
    <scope>NUCLEOTIDE SEQUENCE</scope>
    <source>
        <strain evidence="19">70-15</strain>
    </source>
</reference>
<evidence type="ECO:0000256" key="4">
    <source>
        <dbReference type="ARBA" id="ARBA00010031"/>
    </source>
</evidence>
<comment type="similarity">
    <text evidence="13">Belongs to the SAT4 family.</text>
</comment>
<name>Q2KFI0_PYRO7</name>
<keyword evidence="7 15" id="KW-0812">Transmembrane</keyword>
<evidence type="ECO:0000256" key="6">
    <source>
        <dbReference type="ARBA" id="ARBA00022622"/>
    </source>
</evidence>
<evidence type="ECO:0000256" key="14">
    <source>
        <dbReference type="SAM" id="MobiDB-lite"/>
    </source>
</evidence>
<feature type="region of interest" description="Disordered" evidence="14">
    <location>
        <begin position="429"/>
        <end position="451"/>
    </location>
</feature>
<keyword evidence="6" id="KW-0325">Glycoprotein</keyword>
<evidence type="ECO:0000256" key="8">
    <source>
        <dbReference type="ARBA" id="ARBA00022729"/>
    </source>
</evidence>
<comment type="subcellular location">
    <subcellularLocation>
        <location evidence="2">Membrane</location>
        <topology evidence="2">Lipid-anchor</topology>
        <topology evidence="2">GPI-anchor</topology>
    </subcellularLocation>
    <subcellularLocation>
        <location evidence="1">Membrane</location>
        <topology evidence="1">Multi-pass membrane protein</topology>
    </subcellularLocation>
    <subcellularLocation>
        <location evidence="3">Secreted</location>
    </subcellularLocation>
</comment>
<feature type="transmembrane region" description="Helical" evidence="15">
    <location>
        <begin position="111"/>
        <end position="130"/>
    </location>
</feature>
<protein>
    <submittedName>
        <fullName evidence="19">Uncharacterized protein</fullName>
    </submittedName>
</protein>
<feature type="compositionally biased region" description="Low complexity" evidence="14">
    <location>
        <begin position="597"/>
        <end position="612"/>
    </location>
</feature>
<gene>
    <name evidence="19" type="ORF">MGCH7_ch7g705</name>
</gene>
<dbReference type="EMBL" id="CM000230">
    <property type="protein sequence ID" value="EAQ71298.1"/>
    <property type="molecule type" value="Genomic_DNA"/>
</dbReference>
<feature type="transmembrane region" description="Helical" evidence="15">
    <location>
        <begin position="191"/>
        <end position="218"/>
    </location>
</feature>
<dbReference type="InterPro" id="IPR052337">
    <property type="entry name" value="SAT4-like"/>
</dbReference>
<evidence type="ECO:0000256" key="11">
    <source>
        <dbReference type="ARBA" id="ARBA00023157"/>
    </source>
</evidence>
<keyword evidence="6" id="KW-0336">GPI-anchor</keyword>
<keyword evidence="10 15" id="KW-0472">Membrane</keyword>
<sequence length="647" mass="71087">MQLAGLFLAFVCLGSCYGLISAENSTAIEVVQVPELPTCSLPCFHLALRDINCPHGNTTCACGNLDMQISIQACSRSLCSIYDSLETHKYLDDVCGQPDRDQGTPIRVLCWLGLFLTTVSVVARVLCKIFDPSSSGSRIRPSLSLLTGDDLFLILTYLTSVPVYVIVGYVLVDAGLGRDVWTLETNRIDSIGYWIYVFEPLYILIMTFLKTSFLLFFLQMFCRGPSERTCLRGLLNLRLALWSTVIFNAACGFCFILPLILQCNPISYTWTRWPGDGEHSDGTCINVKAVVWVNGALSVITSDLDALLAPLSNTRNEPTPAEADCYRRHVWIGSFMLLSVSVVSVLRLQGLNTYGYTVVDPTWDYYPSVIWSVLEFTVGMLCACLSAARGVVLRSTTHGSRLFSDTAGSPSNTRASKLAHLSRASFHNRRKSHHQQASADAAGAGDKGYQSGSSRLAFTSEPIVMEPFPEITDIESRPALLRRDSSYKDMTEPAPVSEALKDIIRETTRTSLELSPMREEFIEALRVEDSVAPNADNCSTVRKGTENTAATGGRRVSVSTKKRRITPDFFFVPALTGGVGSSWRTSVALNNTKRGRAMSSPRSPPRSLFRTSDWGQLSSSSVTELASPNQTKRERNGSVASSIQKPN</sequence>
<evidence type="ECO:0000256" key="10">
    <source>
        <dbReference type="ARBA" id="ARBA00023136"/>
    </source>
</evidence>
<dbReference type="Pfam" id="PF05730">
    <property type="entry name" value="CFEM"/>
    <property type="match status" value="1"/>
</dbReference>
<dbReference type="InterPro" id="IPR049326">
    <property type="entry name" value="Rhodopsin_dom_fungi"/>
</dbReference>
<feature type="signal peptide" evidence="16">
    <location>
        <begin position="1"/>
        <end position="22"/>
    </location>
</feature>
<evidence type="ECO:0000259" key="18">
    <source>
        <dbReference type="Pfam" id="PF20684"/>
    </source>
</evidence>
<feature type="domain" description="CFEM" evidence="17">
    <location>
        <begin position="33"/>
        <end position="95"/>
    </location>
</feature>
<dbReference type="PANTHER" id="PTHR33048:SF143">
    <property type="entry name" value="EXTRACELLULAR MEMBRANE PROTEIN CFEM DOMAIN-CONTAINING PROTEIN-RELATED"/>
    <property type="match status" value="1"/>
</dbReference>
<keyword evidence="12" id="KW-0449">Lipoprotein</keyword>
<feature type="transmembrane region" description="Helical" evidence="15">
    <location>
        <begin position="330"/>
        <end position="349"/>
    </location>
</feature>
<evidence type="ECO:0000256" key="16">
    <source>
        <dbReference type="SAM" id="SignalP"/>
    </source>
</evidence>
<dbReference type="InterPro" id="IPR008427">
    <property type="entry name" value="Extracellular_membr_CFEM_dom"/>
</dbReference>
<accession>Q2KFI0</accession>